<dbReference type="PANTHER" id="PTHR44259">
    <property type="entry name" value="OS07G0183000 PROTEIN-RELATED"/>
    <property type="match status" value="1"/>
</dbReference>
<reference evidence="2" key="2">
    <citation type="journal article" date="2023" name="Plants (Basel)">
        <title>Annotation of the Turnera subulata (Passifloraceae) Draft Genome Reveals the S-Locus Evolved after the Divergence of Turneroideae from Passifloroideae in a Stepwise Manner.</title>
        <authorList>
            <person name="Henning P.M."/>
            <person name="Roalson E.H."/>
            <person name="Mir W."/>
            <person name="McCubbin A.G."/>
            <person name="Shore J.S."/>
        </authorList>
    </citation>
    <scope>NUCLEOTIDE SEQUENCE</scope>
    <source>
        <strain evidence="2">F60SS</strain>
    </source>
</reference>
<feature type="domain" description="KIB1-4 beta-propeller" evidence="1">
    <location>
        <begin position="79"/>
        <end position="322"/>
    </location>
</feature>
<dbReference type="Proteomes" id="UP001141552">
    <property type="component" value="Unassembled WGS sequence"/>
</dbReference>
<gene>
    <name evidence="2" type="ORF">Tsubulata_016955</name>
</gene>
<dbReference type="AlphaFoldDB" id="A0A9Q0G404"/>
<name>A0A9Q0G404_9ROSI</name>
<proteinExistence type="predicted"/>
<sequence length="326" mass="37608">DFDFQQNMAQSRWAELPAELLDEIAKHIGSCVDYVRCRVDCSWWNRSLPKRPQHQRQPISQTPWLMLPYDEKNKTVGGFYSVDRKKTYHIDVEEARGKLCRGSIDGWLVMVEDGPTVNLLNPLTKDQIALPPQSTLPYVTSYRKDEAMILTEKTKNMPLLAFCKRGDDKWTSLQTPKICCSDIIFYEGKFYAISGSILVVCDPGYLPNAVTRIVQVPEKGQIMWYLVGSPIYGLLLVSRKYAYDGYIEVPGIDDETTTAYKYRTIAFKVYKFEKRRRPKWKRITELGDNILFLGMNAALLVPSQHSGEGFTIYYSDNSWDFQEDNT</sequence>
<organism evidence="2 3">
    <name type="scientific">Turnera subulata</name>
    <dbReference type="NCBI Taxonomy" id="218843"/>
    <lineage>
        <taxon>Eukaryota</taxon>
        <taxon>Viridiplantae</taxon>
        <taxon>Streptophyta</taxon>
        <taxon>Embryophyta</taxon>
        <taxon>Tracheophyta</taxon>
        <taxon>Spermatophyta</taxon>
        <taxon>Magnoliopsida</taxon>
        <taxon>eudicotyledons</taxon>
        <taxon>Gunneridae</taxon>
        <taxon>Pentapetalae</taxon>
        <taxon>rosids</taxon>
        <taxon>fabids</taxon>
        <taxon>Malpighiales</taxon>
        <taxon>Passifloraceae</taxon>
        <taxon>Turnera</taxon>
    </lineage>
</organism>
<protein>
    <recommendedName>
        <fullName evidence="1">KIB1-4 beta-propeller domain-containing protein</fullName>
    </recommendedName>
</protein>
<dbReference type="PANTHER" id="PTHR44259:SF114">
    <property type="entry name" value="OS06G0707300 PROTEIN"/>
    <property type="match status" value="1"/>
</dbReference>
<dbReference type="Pfam" id="PF03478">
    <property type="entry name" value="Beta-prop_KIB1-4"/>
    <property type="match status" value="1"/>
</dbReference>
<dbReference type="InterPro" id="IPR050942">
    <property type="entry name" value="F-box_BR-signaling"/>
</dbReference>
<evidence type="ECO:0000313" key="3">
    <source>
        <dbReference type="Proteomes" id="UP001141552"/>
    </source>
</evidence>
<dbReference type="InterPro" id="IPR005174">
    <property type="entry name" value="KIB1-4_b-propeller"/>
</dbReference>
<feature type="non-terminal residue" evidence="2">
    <location>
        <position position="1"/>
    </location>
</feature>
<evidence type="ECO:0000313" key="2">
    <source>
        <dbReference type="EMBL" id="KAJ4843168.1"/>
    </source>
</evidence>
<evidence type="ECO:0000259" key="1">
    <source>
        <dbReference type="Pfam" id="PF03478"/>
    </source>
</evidence>
<dbReference type="EMBL" id="JAKUCV010002306">
    <property type="protein sequence ID" value="KAJ4843168.1"/>
    <property type="molecule type" value="Genomic_DNA"/>
</dbReference>
<comment type="caution">
    <text evidence="2">The sequence shown here is derived from an EMBL/GenBank/DDBJ whole genome shotgun (WGS) entry which is preliminary data.</text>
</comment>
<dbReference type="OrthoDB" id="1523976at2759"/>
<accession>A0A9Q0G404</accession>
<keyword evidence="3" id="KW-1185">Reference proteome</keyword>
<reference evidence="2" key="1">
    <citation type="submission" date="2022-02" db="EMBL/GenBank/DDBJ databases">
        <authorList>
            <person name="Henning P.M."/>
            <person name="McCubbin A.G."/>
            <person name="Shore J.S."/>
        </authorList>
    </citation>
    <scope>NUCLEOTIDE SEQUENCE</scope>
    <source>
        <strain evidence="2">F60SS</strain>
        <tissue evidence="2">Leaves</tissue>
    </source>
</reference>